<dbReference type="InterPro" id="IPR052702">
    <property type="entry name" value="MscS-like_channel"/>
</dbReference>
<dbReference type="SUPFAM" id="SSF82861">
    <property type="entry name" value="Mechanosensitive channel protein MscS (YggB), transmembrane region"/>
    <property type="match status" value="1"/>
</dbReference>
<comment type="subcellular location">
    <subcellularLocation>
        <location evidence="1">Cell membrane</location>
        <topology evidence="1">Multi-pass membrane protein</topology>
    </subcellularLocation>
</comment>
<keyword evidence="6 7" id="KW-0472">Membrane</keyword>
<organism evidence="10 11">
    <name type="scientific">Algoriphagus zhangzhouensis</name>
    <dbReference type="NCBI Taxonomy" id="1073327"/>
    <lineage>
        <taxon>Bacteria</taxon>
        <taxon>Pseudomonadati</taxon>
        <taxon>Bacteroidota</taxon>
        <taxon>Cytophagia</taxon>
        <taxon>Cytophagales</taxon>
        <taxon>Cyclobacteriaceae</taxon>
        <taxon>Algoriphagus</taxon>
    </lineage>
</organism>
<evidence type="ECO:0000256" key="1">
    <source>
        <dbReference type="ARBA" id="ARBA00004651"/>
    </source>
</evidence>
<dbReference type="InterPro" id="IPR010920">
    <property type="entry name" value="LSM_dom_sf"/>
</dbReference>
<feature type="transmembrane region" description="Helical" evidence="7">
    <location>
        <begin position="291"/>
        <end position="312"/>
    </location>
</feature>
<dbReference type="EMBL" id="FRXN01000007">
    <property type="protein sequence ID" value="SHO65205.1"/>
    <property type="molecule type" value="Genomic_DNA"/>
</dbReference>
<dbReference type="SUPFAM" id="SSF50182">
    <property type="entry name" value="Sm-like ribonucleoproteins"/>
    <property type="match status" value="1"/>
</dbReference>
<evidence type="ECO:0000313" key="10">
    <source>
        <dbReference type="EMBL" id="SHO65205.1"/>
    </source>
</evidence>
<accession>A0A1M7ZJW1</accession>
<feature type="transmembrane region" description="Helical" evidence="7">
    <location>
        <begin position="640"/>
        <end position="662"/>
    </location>
</feature>
<protein>
    <submittedName>
        <fullName evidence="10">Small-conductance mechanosensitive channel</fullName>
    </submittedName>
</protein>
<feature type="domain" description="Mechanosensitive ion channel MscS" evidence="8">
    <location>
        <begin position="656"/>
        <end position="722"/>
    </location>
</feature>
<dbReference type="GO" id="GO:0005886">
    <property type="term" value="C:plasma membrane"/>
    <property type="evidence" value="ECO:0007669"/>
    <property type="project" value="UniProtKB-SubCell"/>
</dbReference>
<evidence type="ECO:0000259" key="9">
    <source>
        <dbReference type="Pfam" id="PF21082"/>
    </source>
</evidence>
<dbReference type="Gene3D" id="2.30.30.60">
    <property type="match status" value="1"/>
</dbReference>
<feature type="transmembrane region" description="Helical" evidence="7">
    <location>
        <begin position="441"/>
        <end position="460"/>
    </location>
</feature>
<dbReference type="Proteomes" id="UP000184609">
    <property type="component" value="Unassembled WGS sequence"/>
</dbReference>
<feature type="transmembrane region" description="Helical" evidence="7">
    <location>
        <begin position="412"/>
        <end position="429"/>
    </location>
</feature>
<dbReference type="InterPro" id="IPR049278">
    <property type="entry name" value="MS_channel_C"/>
</dbReference>
<keyword evidence="4 7" id="KW-0812">Transmembrane</keyword>
<gene>
    <name evidence="10" type="ORF">SAMN04488108_3907</name>
</gene>
<feature type="transmembrane region" description="Helical" evidence="7">
    <location>
        <begin position="358"/>
        <end position="376"/>
    </location>
</feature>
<reference evidence="11" key="1">
    <citation type="submission" date="2016-12" db="EMBL/GenBank/DDBJ databases">
        <authorList>
            <person name="Varghese N."/>
            <person name="Submissions S."/>
        </authorList>
    </citation>
    <scope>NUCLEOTIDE SEQUENCE [LARGE SCALE GENOMIC DNA]</scope>
    <source>
        <strain evidence="11">DSM 25035</strain>
    </source>
</reference>
<dbReference type="AlphaFoldDB" id="A0A1M7ZJW1"/>
<dbReference type="InterPro" id="IPR023408">
    <property type="entry name" value="MscS_beta-dom_sf"/>
</dbReference>
<dbReference type="OrthoDB" id="9809206at2"/>
<dbReference type="PANTHER" id="PTHR30347:SF1">
    <property type="entry name" value="MECHANOSENSITIVE CHANNEL MSCK"/>
    <property type="match status" value="1"/>
</dbReference>
<evidence type="ECO:0000256" key="3">
    <source>
        <dbReference type="ARBA" id="ARBA00022475"/>
    </source>
</evidence>
<evidence type="ECO:0000256" key="7">
    <source>
        <dbReference type="SAM" id="Phobius"/>
    </source>
</evidence>
<evidence type="ECO:0000256" key="6">
    <source>
        <dbReference type="ARBA" id="ARBA00023136"/>
    </source>
</evidence>
<dbReference type="Gene3D" id="1.10.287.1260">
    <property type="match status" value="1"/>
</dbReference>
<dbReference type="GO" id="GO:0008381">
    <property type="term" value="F:mechanosensitive monoatomic ion channel activity"/>
    <property type="evidence" value="ECO:0007669"/>
    <property type="project" value="UniProtKB-ARBA"/>
</dbReference>
<dbReference type="Pfam" id="PF21082">
    <property type="entry name" value="MS_channel_3rd"/>
    <property type="match status" value="1"/>
</dbReference>
<feature type="transmembrane region" description="Helical" evidence="7">
    <location>
        <begin position="383"/>
        <end position="400"/>
    </location>
</feature>
<dbReference type="SUPFAM" id="SSF82689">
    <property type="entry name" value="Mechanosensitive channel protein MscS (YggB), C-terminal domain"/>
    <property type="match status" value="1"/>
</dbReference>
<evidence type="ECO:0000256" key="5">
    <source>
        <dbReference type="ARBA" id="ARBA00022989"/>
    </source>
</evidence>
<dbReference type="PROSITE" id="PS01246">
    <property type="entry name" value="UPF0003"/>
    <property type="match status" value="1"/>
</dbReference>
<dbReference type="InterPro" id="IPR006686">
    <property type="entry name" value="MscS_channel_CS"/>
</dbReference>
<name>A0A1M7ZJW1_9BACT</name>
<keyword evidence="3" id="KW-1003">Cell membrane</keyword>
<dbReference type="PANTHER" id="PTHR30347">
    <property type="entry name" value="POTASSIUM CHANNEL RELATED"/>
    <property type="match status" value="1"/>
</dbReference>
<evidence type="ECO:0000256" key="4">
    <source>
        <dbReference type="ARBA" id="ARBA00022692"/>
    </source>
</evidence>
<feature type="transmembrane region" description="Helical" evidence="7">
    <location>
        <begin position="332"/>
        <end position="352"/>
    </location>
</feature>
<evidence type="ECO:0000259" key="8">
    <source>
        <dbReference type="Pfam" id="PF00924"/>
    </source>
</evidence>
<feature type="transmembrane region" description="Helical" evidence="7">
    <location>
        <begin position="566"/>
        <end position="594"/>
    </location>
</feature>
<feature type="transmembrane region" description="Helical" evidence="7">
    <location>
        <begin position="480"/>
        <end position="501"/>
    </location>
</feature>
<evidence type="ECO:0000256" key="2">
    <source>
        <dbReference type="ARBA" id="ARBA00008017"/>
    </source>
</evidence>
<dbReference type="InterPro" id="IPR011014">
    <property type="entry name" value="MscS_channel_TM-2"/>
</dbReference>
<feature type="domain" description="Mechanosensitive ion channel MscS C-terminal" evidence="9">
    <location>
        <begin position="730"/>
        <end position="812"/>
    </location>
</feature>
<dbReference type="InterPro" id="IPR006685">
    <property type="entry name" value="MscS_channel_2nd"/>
</dbReference>
<dbReference type="Pfam" id="PF00924">
    <property type="entry name" value="MS_channel_2nd"/>
    <property type="match status" value="1"/>
</dbReference>
<keyword evidence="11" id="KW-1185">Reference proteome</keyword>
<evidence type="ECO:0000313" key="11">
    <source>
        <dbReference type="Proteomes" id="UP000184609"/>
    </source>
</evidence>
<dbReference type="InterPro" id="IPR011066">
    <property type="entry name" value="MscS_channel_C_sf"/>
</dbReference>
<feature type="transmembrane region" description="Helical" evidence="7">
    <location>
        <begin position="526"/>
        <end position="546"/>
    </location>
</feature>
<proteinExistence type="inferred from homology"/>
<comment type="similarity">
    <text evidence="2">Belongs to the MscS (TC 1.A.23) family.</text>
</comment>
<sequence length="841" mass="96035">MRTQKSLTFLVFVFVISLYNSQISYSQDSGIIDSLLNETFQGKPSNDSLQFEEISDEEAKKISERNARLGQILSQLISRTKKYSLNLSKTRIDLNQPLDTLDMMDNLPILRNYLSSMENLSRDTSEIINSRFLNGMGNLLETIHEETSQYEEILSERIEILNESNSVIQEIKNDSILYISQEERLTIPELDEELSKLDRTIKTIEKNIFDQEIKLTRIQASLSELNSRFISLEQYFFLKKREVAKQAWKKEINFIWEPRNYNSDSSSFTKILTKSIAANQTISFIFLKRNLTSIGLFLALMVAILWSSHSLIKSIKEEKDHSSAILARSKFFKSHQISSTFVFLLPLLFILFNRPPMAFASILSLLFTILSTPLIKVHFPKKIYTYWVIFFALNFISPTIGLNWDNYFDERYFLIFASLATLTLGFLTLRYAQKNKFAGSNLVKFLATLTILFEVFAFLVNCLGRYNLAKLYTIVGISSFYRGVGLYIFTLVVLESVYLLLESKKNASSITSYFDFQELESRLSGLLYLVGFSIWAYGILYYLGYFDPIFNVLNEFLTKERILGDTSFTFGTIALFIVILLISYFLANNIAYFFSARDQKTATSRKNRLGSSILLIRLTIFIIGFLIAAAAAKIPLDKITIVLGALSVGIGFGLQTIINNLVSGIILAFERPIQIGDEIEVGTNSGTVKEVGIRASKIQAYDGSEIVVPNGDLLSQSLINWTLSDKRRRIELIIGVGYDSDIKQVKEILEQVLDRDQILKIPKPKVLLQNFGDSSVDFRLLFWVDSMDIWIDKRSEVMTAIFELFAENGIEIPYPKRDLHVKTFPSNWSEKISKPGDDPGL</sequence>
<dbReference type="Gene3D" id="3.30.70.100">
    <property type="match status" value="1"/>
</dbReference>
<keyword evidence="5 7" id="KW-1133">Transmembrane helix</keyword>
<feature type="transmembrane region" description="Helical" evidence="7">
    <location>
        <begin position="614"/>
        <end position="634"/>
    </location>
</feature>